<reference evidence="1 2" key="1">
    <citation type="submission" date="2022-10" db="EMBL/GenBank/DDBJ databases">
        <title>Janthinobacterium sp. hw3 Genome sequencing.</title>
        <authorList>
            <person name="Park S."/>
        </authorList>
    </citation>
    <scope>NUCLEOTIDE SEQUENCE [LARGE SCALE GENOMIC DNA]</scope>
    <source>
        <strain evidence="2">hw3</strain>
    </source>
</reference>
<dbReference type="Proteomes" id="UP001221208">
    <property type="component" value="Unassembled WGS sequence"/>
</dbReference>
<organism evidence="1 2">
    <name type="scientific">Janthinobacterium fluminis</name>
    <dbReference type="NCBI Taxonomy" id="2987524"/>
    <lineage>
        <taxon>Bacteria</taxon>
        <taxon>Pseudomonadati</taxon>
        <taxon>Pseudomonadota</taxon>
        <taxon>Betaproteobacteria</taxon>
        <taxon>Burkholderiales</taxon>
        <taxon>Oxalobacteraceae</taxon>
        <taxon>Janthinobacterium</taxon>
    </lineage>
</organism>
<proteinExistence type="predicted"/>
<name>A0ABT5K6P9_9BURK</name>
<dbReference type="EMBL" id="JAQQXR010000016">
    <property type="protein sequence ID" value="MDC8760668.1"/>
    <property type="molecule type" value="Genomic_DNA"/>
</dbReference>
<comment type="caution">
    <text evidence="1">The sequence shown here is derived from an EMBL/GenBank/DDBJ whole genome shotgun (WGS) entry which is preliminary data.</text>
</comment>
<dbReference type="RefSeq" id="WP_273674593.1">
    <property type="nucleotide sequence ID" value="NZ_JAQQXR010000016.1"/>
</dbReference>
<keyword evidence="2" id="KW-1185">Reference proteome</keyword>
<evidence type="ECO:0000313" key="1">
    <source>
        <dbReference type="EMBL" id="MDC8760668.1"/>
    </source>
</evidence>
<evidence type="ECO:0000313" key="2">
    <source>
        <dbReference type="Proteomes" id="UP001221208"/>
    </source>
</evidence>
<gene>
    <name evidence="1" type="ORF">OIK44_24070</name>
</gene>
<accession>A0ABT5K6P9</accession>
<sequence>MGENELFIIAIARAHHATLVSDERTQPDLPKRLLMNYKIPAVCAMKDVRVECINFLEFIKRSGAVF</sequence>
<dbReference type="Pfam" id="PF14367">
    <property type="entry name" value="DUF4411"/>
    <property type="match status" value="1"/>
</dbReference>
<dbReference type="InterPro" id="IPR016541">
    <property type="entry name" value="UCP008505"/>
</dbReference>
<protein>
    <submittedName>
        <fullName evidence="1">DUF4411 family protein</fullName>
    </submittedName>
</protein>